<organism evidence="3 4">
    <name type="scientific">Chitinophaga pinensis</name>
    <dbReference type="NCBI Taxonomy" id="79329"/>
    <lineage>
        <taxon>Bacteria</taxon>
        <taxon>Pseudomonadati</taxon>
        <taxon>Bacteroidota</taxon>
        <taxon>Chitinophagia</taxon>
        <taxon>Chitinophagales</taxon>
        <taxon>Chitinophagaceae</taxon>
        <taxon>Chitinophaga</taxon>
    </lineage>
</organism>
<protein>
    <submittedName>
        <fullName evidence="3">DUF4974 domain-containing protein</fullName>
    </submittedName>
</protein>
<dbReference type="EMBL" id="VOHS01000004">
    <property type="protein sequence ID" value="TWW01527.1"/>
    <property type="molecule type" value="Genomic_DNA"/>
</dbReference>
<evidence type="ECO:0000313" key="4">
    <source>
        <dbReference type="Proteomes" id="UP000318815"/>
    </source>
</evidence>
<dbReference type="GO" id="GO:0016989">
    <property type="term" value="F:sigma factor antagonist activity"/>
    <property type="evidence" value="ECO:0007669"/>
    <property type="project" value="TreeGrafter"/>
</dbReference>
<dbReference type="Pfam" id="PF16344">
    <property type="entry name" value="FecR_C"/>
    <property type="match status" value="1"/>
</dbReference>
<dbReference type="Gene3D" id="3.55.50.30">
    <property type="match status" value="1"/>
</dbReference>
<feature type="domain" description="FecR protein" evidence="1">
    <location>
        <begin position="72"/>
        <end position="163"/>
    </location>
</feature>
<evidence type="ECO:0000259" key="1">
    <source>
        <dbReference type="Pfam" id="PF04773"/>
    </source>
</evidence>
<feature type="domain" description="Protein FecR C-terminal" evidence="2">
    <location>
        <begin position="211"/>
        <end position="279"/>
    </location>
</feature>
<dbReference type="Gene3D" id="2.60.120.1440">
    <property type="match status" value="1"/>
</dbReference>
<dbReference type="AlphaFoldDB" id="A0A5C6LY09"/>
<name>A0A5C6LY09_9BACT</name>
<comment type="caution">
    <text evidence="3">The sequence shown here is derived from an EMBL/GenBank/DDBJ whole genome shotgun (WGS) entry which is preliminary data.</text>
</comment>
<gene>
    <name evidence="3" type="ORF">FEF09_05895</name>
</gene>
<dbReference type="PANTHER" id="PTHR30273:SF2">
    <property type="entry name" value="PROTEIN FECR"/>
    <property type="match status" value="1"/>
</dbReference>
<reference evidence="3 4" key="1">
    <citation type="submission" date="2019-08" db="EMBL/GenBank/DDBJ databases">
        <title>Whole genome sequencing of chitin degrading bacteria Chitinophaga pinensis YS16.</title>
        <authorList>
            <person name="Singh R.P."/>
            <person name="Manchanda G."/>
            <person name="Maurya I.K."/>
            <person name="Joshi N.K."/>
            <person name="Srivastava A.K."/>
        </authorList>
    </citation>
    <scope>NUCLEOTIDE SEQUENCE [LARGE SCALE GENOMIC DNA]</scope>
    <source>
        <strain evidence="3 4">YS-16</strain>
    </source>
</reference>
<evidence type="ECO:0000259" key="2">
    <source>
        <dbReference type="Pfam" id="PF16344"/>
    </source>
</evidence>
<evidence type="ECO:0000313" key="3">
    <source>
        <dbReference type="EMBL" id="TWW01527.1"/>
    </source>
</evidence>
<dbReference type="InterPro" id="IPR006860">
    <property type="entry name" value="FecR"/>
</dbReference>
<sequence>MLPSYIFFFNFISSSKSVFPVPSNQQHAITRRRAGFFVLIILCSGTFLSACKQGKKPVLGGFQEAGVQYTTYEGAIGERTKVTLPGGLSVILNSHSRLLVPPDFSANHTLLLDGEAYFDTTAFPLTIKTNILVMTAKTPAAFKIRCFEAQQGATAYVLKGEVEVKKSYHSKTDTLPELLAKGNMVLANKEIDLMEKETYHPADMETWLQDKLVFHDEPFMNAVRKLEEWYSTEIYVDGDPSHAGGVNGEFQGMSLKRVLEKMKETAKFSFDVKKNKVMIEF</sequence>
<keyword evidence="4" id="KW-1185">Reference proteome</keyword>
<dbReference type="PANTHER" id="PTHR30273">
    <property type="entry name" value="PERIPLASMIC SIGNAL SENSOR AND SIGMA FACTOR ACTIVATOR FECR-RELATED"/>
    <property type="match status" value="1"/>
</dbReference>
<dbReference type="InterPro" id="IPR012373">
    <property type="entry name" value="Ferrdict_sens_TM"/>
</dbReference>
<dbReference type="Pfam" id="PF04773">
    <property type="entry name" value="FecR"/>
    <property type="match status" value="1"/>
</dbReference>
<dbReference type="OrthoDB" id="673084at2"/>
<accession>A0A5C6LY09</accession>
<dbReference type="PIRSF" id="PIRSF018266">
    <property type="entry name" value="FecR"/>
    <property type="match status" value="1"/>
</dbReference>
<dbReference type="InterPro" id="IPR032508">
    <property type="entry name" value="FecR_C"/>
</dbReference>
<dbReference type="Proteomes" id="UP000318815">
    <property type="component" value="Unassembled WGS sequence"/>
</dbReference>
<proteinExistence type="predicted"/>